<accession>A0A8T4IDS3</accession>
<comment type="caution">
    <text evidence="3">The sequence shown here is derived from an EMBL/GenBank/DDBJ whole genome shotgun (WGS) entry which is preliminary data.</text>
</comment>
<feature type="signal peptide" evidence="2">
    <location>
        <begin position="1"/>
        <end position="21"/>
    </location>
</feature>
<dbReference type="EMBL" id="JAGRQC010000002">
    <property type="protein sequence ID" value="MBR0552673.1"/>
    <property type="molecule type" value="Genomic_DNA"/>
</dbReference>
<feature type="chain" id="PRO_5035935254" evidence="2">
    <location>
        <begin position="22"/>
        <end position="218"/>
    </location>
</feature>
<protein>
    <submittedName>
        <fullName evidence="3">Uncharacterized protein</fullName>
    </submittedName>
</protein>
<keyword evidence="4" id="KW-1185">Reference proteome</keyword>
<organism evidence="3 4">
    <name type="scientific">Stakelama marina</name>
    <dbReference type="NCBI Taxonomy" id="2826939"/>
    <lineage>
        <taxon>Bacteria</taxon>
        <taxon>Pseudomonadati</taxon>
        <taxon>Pseudomonadota</taxon>
        <taxon>Alphaproteobacteria</taxon>
        <taxon>Sphingomonadales</taxon>
        <taxon>Sphingomonadaceae</taxon>
        <taxon>Stakelama</taxon>
    </lineage>
</organism>
<dbReference type="RefSeq" id="WP_284053941.1">
    <property type="nucleotide sequence ID" value="NZ_JAGRQC010000002.1"/>
</dbReference>
<keyword evidence="2" id="KW-0732">Signal</keyword>
<proteinExistence type="predicted"/>
<gene>
    <name evidence="3" type="ORF">J7S20_09170</name>
</gene>
<evidence type="ECO:0000313" key="4">
    <source>
        <dbReference type="Proteomes" id="UP000676996"/>
    </source>
</evidence>
<dbReference type="AlphaFoldDB" id="A0A8T4IDS3"/>
<feature type="region of interest" description="Disordered" evidence="1">
    <location>
        <begin position="21"/>
        <end position="47"/>
    </location>
</feature>
<reference evidence="3" key="1">
    <citation type="submission" date="2021-04" db="EMBL/GenBank/DDBJ databases">
        <title>Ouciella asimina sp. nov., isolated from the surface seawater in the hydrothermal field of Okinawa Trough.</title>
        <authorList>
            <person name="Shuang W."/>
        </authorList>
    </citation>
    <scope>NUCLEOTIDE SEQUENCE</scope>
    <source>
        <strain evidence="3">LXI357</strain>
    </source>
</reference>
<evidence type="ECO:0000256" key="1">
    <source>
        <dbReference type="SAM" id="MobiDB-lite"/>
    </source>
</evidence>
<name>A0A8T4IDS3_9SPHN</name>
<dbReference type="Proteomes" id="UP000676996">
    <property type="component" value="Unassembled WGS sequence"/>
</dbReference>
<evidence type="ECO:0000256" key="2">
    <source>
        <dbReference type="SAM" id="SignalP"/>
    </source>
</evidence>
<evidence type="ECO:0000313" key="3">
    <source>
        <dbReference type="EMBL" id="MBR0552673.1"/>
    </source>
</evidence>
<sequence>MSRSALALVLGVAVAATPALAQHRPGGKQGKRPAAESAPAPQPMPEDPLAPMTIFNAICHGGGMRFSADQASAVKIEQVAPDALRALAETLGASGRNIAPVTAEQAPNPIYSIENGATYLFAPTAKPVAGAPVADSCLVAWRGGDDDYLSARRVLFPNSTDIDQPLTARPSAHFNGAMSASTQNDVETLNLAAYNGWIVLRSTPLAKKPATPETPGAQ</sequence>